<dbReference type="InterPro" id="IPR002372">
    <property type="entry name" value="PQQ_rpt_dom"/>
</dbReference>
<evidence type="ECO:0000259" key="3">
    <source>
        <dbReference type="Pfam" id="PF00498"/>
    </source>
</evidence>
<evidence type="ECO:0000313" key="6">
    <source>
        <dbReference type="Proteomes" id="UP000319976"/>
    </source>
</evidence>
<keyword evidence="2" id="KW-0472">Membrane</keyword>
<dbReference type="RefSeq" id="WP_145261642.1">
    <property type="nucleotide sequence ID" value="NZ_CP036316.1"/>
</dbReference>
<dbReference type="InterPro" id="IPR011990">
    <property type="entry name" value="TPR-like_helical_dom_sf"/>
</dbReference>
<evidence type="ECO:0000313" key="5">
    <source>
        <dbReference type="EMBL" id="QDT64460.1"/>
    </source>
</evidence>
<sequence length="1132" mass="122496">MAEVRVTRDGKVLRQVILSRRQPTSFGSHNMSDVQLDDATAAAIHCRIGWSGDAYEVTAGTSDGVEVNGKPCQSQSLNHGDIIHIGNLDLQFYRGSKKAPVKSNKKVQKTGAPVPVYDDSIPVANPVSATETNGKSDAGKNELDDWIDDDIDGKARDDRKKAREREQAPINSRARRPGQEDIVRSPMLLGMTVTILFLGLASAALWLVIGRETSTTLLSAAEADYNAGRYQQAISGFDQFLVEYPAHSRSGEIRYKVSKARIERFMSGGTTDWPRALEEIQLFVKDHRDRKDFDAHRAELHKLAMTTASGAAQDAIKTGQRASLTTAVDALAIADRFAGDEPVSDQRKELDETIQTAEQTVLRTEFVADKKSQMTAAMESSQFDQVYTLLRELETKFPNAIDSPEITELKQTAAEKEQALVQATDVEVSEATEEAEQFPTLVFAARSRARSAESSDGRVVYATGKHSVYAIDALTGEPVWRAGLSSAPSFTPIEVDIPVRGVLTADSRRGELVLLAEENGSVVWRVPLGAEPLGLPLVDESRIYVVTANRELLKIDAQNGQLTHRVSFPQDIVGPPALLADGTHLIVLGERDTAYVMSTQPPACEQVISIGQPAGSIEYPPITMGETVLISINDKLDSSEIISLRTSSNDFSIAGRERLIGRINGLPMLRGNQLFIPTSDERVTALMVSDDPSQPALTVLTATQLPDAKPGPLFLSPGPSGRVWMSGNSLRQLRLVSDAFEINTEVLAVGQHTQPARTIGDDMFVARKLPSSDALVVSRADREEMEGLWRTVVASKVIAAGGNSKVLPIVTESGHFTRLSTSEIGKTPFIDNLQMLPDFNENSLKQLQTRTFPDGAVSIVQPGDKPRFWWIDANARIRVSTQFEQPLEQPPVEVGGKIYVLPQSGVLLPVSRSGSTSSVIEYRLPESNEGVATWKQVLPVADNALVAWDSTDEIRLIELWEEPKAYLAEAAKTSLAGTLGLMPDAVHDCIWLVTKDGIVQRRDAKTFEVQGEFKLDDAPVAGPWVAGEHVFVEAPRGTLTAITAGPDVSSAWTIAVGDTGIAGGPLLAGDQCYIAQRDGQVTVCDVASGETQTVLKIGEPLVSGPKEVEGGVVVFSADGTIHLLSSQGGASK</sequence>
<dbReference type="SMART" id="SM00564">
    <property type="entry name" value="PQQ"/>
    <property type="match status" value="3"/>
</dbReference>
<dbReference type="InterPro" id="IPR015943">
    <property type="entry name" value="WD40/YVTN_repeat-like_dom_sf"/>
</dbReference>
<feature type="compositionally biased region" description="Basic residues" evidence="1">
    <location>
        <begin position="99"/>
        <end position="108"/>
    </location>
</feature>
<dbReference type="Pfam" id="PF13360">
    <property type="entry name" value="PQQ_2"/>
    <property type="match status" value="2"/>
</dbReference>
<dbReference type="AlphaFoldDB" id="A0A517T7Y5"/>
<dbReference type="InterPro" id="IPR018391">
    <property type="entry name" value="PQQ_b-propeller_rpt"/>
</dbReference>
<evidence type="ECO:0000256" key="1">
    <source>
        <dbReference type="SAM" id="MobiDB-lite"/>
    </source>
</evidence>
<evidence type="ECO:0000256" key="2">
    <source>
        <dbReference type="SAM" id="Phobius"/>
    </source>
</evidence>
<dbReference type="Gene3D" id="2.60.200.20">
    <property type="match status" value="1"/>
</dbReference>
<evidence type="ECO:0000259" key="4">
    <source>
        <dbReference type="Pfam" id="PF13360"/>
    </source>
</evidence>
<dbReference type="EMBL" id="CP036316">
    <property type="protein sequence ID" value="QDT64460.1"/>
    <property type="molecule type" value="Genomic_DNA"/>
</dbReference>
<feature type="domain" description="FHA" evidence="3">
    <location>
        <begin position="24"/>
        <end position="86"/>
    </location>
</feature>
<dbReference type="KEGG" id="chya:V22_16940"/>
<feature type="domain" description="Pyrrolo-quinoline quinone repeat" evidence="4">
    <location>
        <begin position="863"/>
        <end position="1091"/>
    </location>
</feature>
<keyword evidence="6" id="KW-1185">Reference proteome</keyword>
<dbReference type="Pfam" id="PF00498">
    <property type="entry name" value="FHA"/>
    <property type="match status" value="1"/>
</dbReference>
<dbReference type="InterPro" id="IPR008984">
    <property type="entry name" value="SMAD_FHA_dom_sf"/>
</dbReference>
<gene>
    <name evidence="5" type="ORF">V22_16940</name>
</gene>
<feature type="region of interest" description="Disordered" evidence="1">
    <location>
        <begin position="99"/>
        <end position="178"/>
    </location>
</feature>
<dbReference type="CDD" id="cd00060">
    <property type="entry name" value="FHA"/>
    <property type="match status" value="1"/>
</dbReference>
<feature type="domain" description="Pyrrolo-quinoline quinone repeat" evidence="4">
    <location>
        <begin position="465"/>
        <end position="689"/>
    </location>
</feature>
<dbReference type="SUPFAM" id="SSF49879">
    <property type="entry name" value="SMAD/FHA domain"/>
    <property type="match status" value="1"/>
</dbReference>
<keyword evidence="2" id="KW-1133">Transmembrane helix</keyword>
<dbReference type="Proteomes" id="UP000319976">
    <property type="component" value="Chromosome"/>
</dbReference>
<name>A0A517T7Y5_9PLAN</name>
<feature type="transmembrane region" description="Helical" evidence="2">
    <location>
        <begin position="188"/>
        <end position="209"/>
    </location>
</feature>
<dbReference type="PANTHER" id="PTHR34512">
    <property type="entry name" value="CELL SURFACE PROTEIN"/>
    <property type="match status" value="1"/>
</dbReference>
<dbReference type="SUPFAM" id="SSF50998">
    <property type="entry name" value="Quinoprotein alcohol dehydrogenase-like"/>
    <property type="match status" value="2"/>
</dbReference>
<dbReference type="InterPro" id="IPR000253">
    <property type="entry name" value="FHA_dom"/>
</dbReference>
<keyword evidence="2" id="KW-0812">Transmembrane</keyword>
<organism evidence="5 6">
    <name type="scientific">Calycomorphotria hydatis</name>
    <dbReference type="NCBI Taxonomy" id="2528027"/>
    <lineage>
        <taxon>Bacteria</taxon>
        <taxon>Pseudomonadati</taxon>
        <taxon>Planctomycetota</taxon>
        <taxon>Planctomycetia</taxon>
        <taxon>Planctomycetales</taxon>
        <taxon>Planctomycetaceae</taxon>
        <taxon>Calycomorphotria</taxon>
    </lineage>
</organism>
<dbReference type="InterPro" id="IPR011047">
    <property type="entry name" value="Quinoprotein_ADH-like_sf"/>
</dbReference>
<proteinExistence type="predicted"/>
<dbReference type="Gene3D" id="2.130.10.10">
    <property type="entry name" value="YVTN repeat-like/Quinoprotein amine dehydrogenase"/>
    <property type="match status" value="2"/>
</dbReference>
<dbReference type="PANTHER" id="PTHR34512:SF30">
    <property type="entry name" value="OUTER MEMBRANE PROTEIN ASSEMBLY FACTOR BAMB"/>
    <property type="match status" value="1"/>
</dbReference>
<feature type="compositionally biased region" description="Basic and acidic residues" evidence="1">
    <location>
        <begin position="152"/>
        <end position="167"/>
    </location>
</feature>
<reference evidence="5 6" key="1">
    <citation type="submission" date="2019-02" db="EMBL/GenBank/DDBJ databases">
        <title>Deep-cultivation of Planctomycetes and their phenomic and genomic characterization uncovers novel biology.</title>
        <authorList>
            <person name="Wiegand S."/>
            <person name="Jogler M."/>
            <person name="Boedeker C."/>
            <person name="Pinto D."/>
            <person name="Vollmers J."/>
            <person name="Rivas-Marin E."/>
            <person name="Kohn T."/>
            <person name="Peeters S.H."/>
            <person name="Heuer A."/>
            <person name="Rast P."/>
            <person name="Oberbeckmann S."/>
            <person name="Bunk B."/>
            <person name="Jeske O."/>
            <person name="Meyerdierks A."/>
            <person name="Storesund J.E."/>
            <person name="Kallscheuer N."/>
            <person name="Luecker S."/>
            <person name="Lage O.M."/>
            <person name="Pohl T."/>
            <person name="Merkel B.J."/>
            <person name="Hornburger P."/>
            <person name="Mueller R.-W."/>
            <person name="Bruemmer F."/>
            <person name="Labrenz M."/>
            <person name="Spormann A.M."/>
            <person name="Op den Camp H."/>
            <person name="Overmann J."/>
            <person name="Amann R."/>
            <person name="Jetten M.S.M."/>
            <person name="Mascher T."/>
            <person name="Medema M.H."/>
            <person name="Devos D.P."/>
            <person name="Kaster A.-K."/>
            <person name="Ovreas L."/>
            <person name="Rohde M."/>
            <person name="Galperin M.Y."/>
            <person name="Jogler C."/>
        </authorList>
    </citation>
    <scope>NUCLEOTIDE SEQUENCE [LARGE SCALE GENOMIC DNA]</scope>
    <source>
        <strain evidence="5 6">V22</strain>
    </source>
</reference>
<dbReference type="Gene3D" id="1.25.40.10">
    <property type="entry name" value="Tetratricopeptide repeat domain"/>
    <property type="match status" value="1"/>
</dbReference>
<accession>A0A517T7Y5</accession>
<dbReference type="OrthoDB" id="220723at2"/>
<protein>
    <submittedName>
        <fullName evidence="5">Outer membrane biogenesis protein BamB</fullName>
    </submittedName>
</protein>